<reference evidence="1" key="1">
    <citation type="journal article" date="2014" name="Front. Microbiol.">
        <title>High frequency of phylogenetically diverse reductive dehalogenase-homologous genes in deep subseafloor sedimentary metagenomes.</title>
        <authorList>
            <person name="Kawai M."/>
            <person name="Futagami T."/>
            <person name="Toyoda A."/>
            <person name="Takaki Y."/>
            <person name="Nishi S."/>
            <person name="Hori S."/>
            <person name="Arai W."/>
            <person name="Tsubouchi T."/>
            <person name="Morono Y."/>
            <person name="Uchiyama I."/>
            <person name="Ito T."/>
            <person name="Fujiyama A."/>
            <person name="Inagaki F."/>
            <person name="Takami H."/>
        </authorList>
    </citation>
    <scope>NUCLEOTIDE SEQUENCE</scope>
    <source>
        <strain evidence="1">Expedition CK06-06</strain>
    </source>
</reference>
<organism evidence="1">
    <name type="scientific">marine sediment metagenome</name>
    <dbReference type="NCBI Taxonomy" id="412755"/>
    <lineage>
        <taxon>unclassified sequences</taxon>
        <taxon>metagenomes</taxon>
        <taxon>ecological metagenomes</taxon>
    </lineage>
</organism>
<proteinExistence type="predicted"/>
<comment type="caution">
    <text evidence="1">The sequence shown here is derived from an EMBL/GenBank/DDBJ whole genome shotgun (WGS) entry which is preliminary data.</text>
</comment>
<accession>X1C3X0</accession>
<dbReference type="AlphaFoldDB" id="X1C3X0"/>
<sequence>LIETTEDETGQFFEMQIEGLTETPYNVKMNVEEAGGDESGPDPGDVFRTLMELLKKHLCPQCL</sequence>
<evidence type="ECO:0000313" key="1">
    <source>
        <dbReference type="EMBL" id="GAH02017.1"/>
    </source>
</evidence>
<feature type="non-terminal residue" evidence="1">
    <location>
        <position position="1"/>
    </location>
</feature>
<dbReference type="EMBL" id="BART01026863">
    <property type="protein sequence ID" value="GAH02017.1"/>
    <property type="molecule type" value="Genomic_DNA"/>
</dbReference>
<protein>
    <submittedName>
        <fullName evidence="1">Uncharacterized protein</fullName>
    </submittedName>
</protein>
<gene>
    <name evidence="1" type="ORF">S01H4_47782</name>
</gene>
<name>X1C3X0_9ZZZZ</name>